<dbReference type="InterPro" id="IPR011008">
    <property type="entry name" value="Dimeric_a/b-barrel"/>
</dbReference>
<accession>A0A9P7A5Z9</accession>
<dbReference type="SUPFAM" id="SSF54909">
    <property type="entry name" value="Dimeric alpha+beta barrel"/>
    <property type="match status" value="1"/>
</dbReference>
<dbReference type="OrthoDB" id="3830579at2759"/>
<protein>
    <recommendedName>
        <fullName evidence="3">ABM domain-containing protein</fullName>
    </recommendedName>
</protein>
<keyword evidence="2" id="KW-1185">Reference proteome</keyword>
<name>A0A9P7A5Z9_9AGAM</name>
<evidence type="ECO:0000313" key="1">
    <source>
        <dbReference type="EMBL" id="KAG1783038.1"/>
    </source>
</evidence>
<sequence length="207" mass="23159">MPNTPITEIITLTSNIAMKTTSNFQEAVELLRQSTFEGLQRIYWGDRVQQPGIRQLFIDWARRPQGSESIVATTAQIKEKLDAVVDSPPTRRLVAFNPFPTTKCFAAPFTELIISTVKPETNLNEFNKIVDASLEVCHDFEGCYGTAWGYVVDPEGANEVVLMLGWESPEHHVAFMKTEPARITTAPYVEGVENSTVFYVQAQDASK</sequence>
<reference evidence="1" key="1">
    <citation type="journal article" date="2020" name="New Phytol.">
        <title>Comparative genomics reveals dynamic genome evolution in host specialist ectomycorrhizal fungi.</title>
        <authorList>
            <person name="Lofgren L.A."/>
            <person name="Nguyen N.H."/>
            <person name="Vilgalys R."/>
            <person name="Ruytinx J."/>
            <person name="Liao H.L."/>
            <person name="Branco S."/>
            <person name="Kuo A."/>
            <person name="LaButti K."/>
            <person name="Lipzen A."/>
            <person name="Andreopoulos W."/>
            <person name="Pangilinan J."/>
            <person name="Riley R."/>
            <person name="Hundley H."/>
            <person name="Na H."/>
            <person name="Barry K."/>
            <person name="Grigoriev I.V."/>
            <person name="Stajich J.E."/>
            <person name="Kennedy P.G."/>
        </authorList>
    </citation>
    <scope>NUCLEOTIDE SEQUENCE</scope>
    <source>
        <strain evidence="1">DOB743</strain>
    </source>
</reference>
<organism evidence="1 2">
    <name type="scientific">Suillus placidus</name>
    <dbReference type="NCBI Taxonomy" id="48579"/>
    <lineage>
        <taxon>Eukaryota</taxon>
        <taxon>Fungi</taxon>
        <taxon>Dikarya</taxon>
        <taxon>Basidiomycota</taxon>
        <taxon>Agaricomycotina</taxon>
        <taxon>Agaricomycetes</taxon>
        <taxon>Agaricomycetidae</taxon>
        <taxon>Boletales</taxon>
        <taxon>Suillineae</taxon>
        <taxon>Suillaceae</taxon>
        <taxon>Suillus</taxon>
    </lineage>
</organism>
<evidence type="ECO:0008006" key="3">
    <source>
        <dbReference type="Google" id="ProtNLM"/>
    </source>
</evidence>
<dbReference type="AlphaFoldDB" id="A0A9P7A5Z9"/>
<dbReference type="Proteomes" id="UP000714275">
    <property type="component" value="Unassembled WGS sequence"/>
</dbReference>
<comment type="caution">
    <text evidence="1">The sequence shown here is derived from an EMBL/GenBank/DDBJ whole genome shotgun (WGS) entry which is preliminary data.</text>
</comment>
<gene>
    <name evidence="1" type="ORF">EV702DRAFT_239632</name>
</gene>
<dbReference type="EMBL" id="JABBWD010000002">
    <property type="protein sequence ID" value="KAG1783038.1"/>
    <property type="molecule type" value="Genomic_DNA"/>
</dbReference>
<dbReference type="Gene3D" id="3.30.70.100">
    <property type="match status" value="1"/>
</dbReference>
<evidence type="ECO:0000313" key="2">
    <source>
        <dbReference type="Proteomes" id="UP000714275"/>
    </source>
</evidence>
<proteinExistence type="predicted"/>